<name>A0ABW4JQP1_9HYPH</name>
<evidence type="ECO:0000259" key="1">
    <source>
        <dbReference type="Pfam" id="PF06568"/>
    </source>
</evidence>
<sequence>MLDTIVRKYQTWKRYRSTFDELSQLTNRELQDLGINRGDIDRFARSATR</sequence>
<gene>
    <name evidence="2" type="ORF">ACFSC7_02690</name>
</gene>
<dbReference type="RefSeq" id="WP_149891736.1">
    <property type="nucleotide sequence ID" value="NZ_JBHUFA010000001.1"/>
</dbReference>
<organism evidence="2 3">
    <name type="scientific">Roseibium aestuarii</name>
    <dbReference type="NCBI Taxonomy" id="2600299"/>
    <lineage>
        <taxon>Bacteria</taxon>
        <taxon>Pseudomonadati</taxon>
        <taxon>Pseudomonadota</taxon>
        <taxon>Alphaproteobacteria</taxon>
        <taxon>Hyphomicrobiales</taxon>
        <taxon>Stappiaceae</taxon>
        <taxon>Roseibium</taxon>
    </lineage>
</organism>
<accession>A0ABW4JQP1</accession>
<feature type="domain" description="YjiS-like" evidence="1">
    <location>
        <begin position="5"/>
        <end position="41"/>
    </location>
</feature>
<evidence type="ECO:0000313" key="2">
    <source>
        <dbReference type="EMBL" id="MFD1694407.1"/>
    </source>
</evidence>
<dbReference type="Pfam" id="PF06568">
    <property type="entry name" value="YjiS-like"/>
    <property type="match status" value="1"/>
</dbReference>
<reference evidence="3" key="1">
    <citation type="journal article" date="2019" name="Int. J. Syst. Evol. Microbiol.">
        <title>The Global Catalogue of Microorganisms (GCM) 10K type strain sequencing project: providing services to taxonomists for standard genome sequencing and annotation.</title>
        <authorList>
            <consortium name="The Broad Institute Genomics Platform"/>
            <consortium name="The Broad Institute Genome Sequencing Center for Infectious Disease"/>
            <person name="Wu L."/>
            <person name="Ma J."/>
        </authorList>
    </citation>
    <scope>NUCLEOTIDE SEQUENCE [LARGE SCALE GENOMIC DNA]</scope>
    <source>
        <strain evidence="3">JCM 3369</strain>
    </source>
</reference>
<proteinExistence type="predicted"/>
<evidence type="ECO:0000313" key="3">
    <source>
        <dbReference type="Proteomes" id="UP001597327"/>
    </source>
</evidence>
<dbReference type="EMBL" id="JBHUFA010000001">
    <property type="protein sequence ID" value="MFD1694407.1"/>
    <property type="molecule type" value="Genomic_DNA"/>
</dbReference>
<dbReference type="InterPro" id="IPR009506">
    <property type="entry name" value="YjiS-like"/>
</dbReference>
<keyword evidence="3" id="KW-1185">Reference proteome</keyword>
<protein>
    <submittedName>
        <fullName evidence="2">DUF1127 domain-containing protein</fullName>
    </submittedName>
</protein>
<dbReference type="Proteomes" id="UP001597327">
    <property type="component" value="Unassembled WGS sequence"/>
</dbReference>
<comment type="caution">
    <text evidence="2">The sequence shown here is derived from an EMBL/GenBank/DDBJ whole genome shotgun (WGS) entry which is preliminary data.</text>
</comment>